<reference evidence="1 2" key="1">
    <citation type="journal article" date="2020" name="BMC Genomics">
        <title>Intraspecific diversification of the crop wild relative Brassica cretica Lam. using demographic model selection.</title>
        <authorList>
            <person name="Kioukis A."/>
            <person name="Michalopoulou V.A."/>
            <person name="Briers L."/>
            <person name="Pirintsos S."/>
            <person name="Studholme D.J."/>
            <person name="Pavlidis P."/>
            <person name="Sarris P.F."/>
        </authorList>
    </citation>
    <scope>NUCLEOTIDE SEQUENCE [LARGE SCALE GENOMIC DNA]</scope>
    <source>
        <strain evidence="2">cv. PFS-1207/04</strain>
    </source>
</reference>
<evidence type="ECO:0000313" key="2">
    <source>
        <dbReference type="Proteomes" id="UP000266723"/>
    </source>
</evidence>
<accession>A0ABQ7F6P9</accession>
<gene>
    <name evidence="1" type="ORF">DY000_02048570</name>
</gene>
<evidence type="ECO:0000313" key="1">
    <source>
        <dbReference type="EMBL" id="KAF3610700.1"/>
    </source>
</evidence>
<dbReference type="EMBL" id="QGKV02000297">
    <property type="protein sequence ID" value="KAF3610700.1"/>
    <property type="molecule type" value="Genomic_DNA"/>
</dbReference>
<keyword evidence="2" id="KW-1185">Reference proteome</keyword>
<dbReference type="Proteomes" id="UP000266723">
    <property type="component" value="Unassembled WGS sequence"/>
</dbReference>
<proteinExistence type="predicted"/>
<comment type="caution">
    <text evidence="1">The sequence shown here is derived from an EMBL/GenBank/DDBJ whole genome shotgun (WGS) entry which is preliminary data.</text>
</comment>
<organism evidence="1 2">
    <name type="scientific">Brassica cretica</name>
    <name type="common">Mustard</name>
    <dbReference type="NCBI Taxonomy" id="69181"/>
    <lineage>
        <taxon>Eukaryota</taxon>
        <taxon>Viridiplantae</taxon>
        <taxon>Streptophyta</taxon>
        <taxon>Embryophyta</taxon>
        <taxon>Tracheophyta</taxon>
        <taxon>Spermatophyta</taxon>
        <taxon>Magnoliopsida</taxon>
        <taxon>eudicotyledons</taxon>
        <taxon>Gunneridae</taxon>
        <taxon>Pentapetalae</taxon>
        <taxon>rosids</taxon>
        <taxon>malvids</taxon>
        <taxon>Brassicales</taxon>
        <taxon>Brassicaceae</taxon>
        <taxon>Brassiceae</taxon>
        <taxon>Brassica</taxon>
    </lineage>
</organism>
<name>A0ABQ7F6P9_BRACR</name>
<sequence length="150" mass="16451">MRGAHGDDMLFVNEKVPSQLSSNDSVAYNACSPHHNSLNKPVTAFDNNLNSKTCGSMPVVEYERYNLQEDTSLVTVIGETFDQLVLNCPENVLLEVKLQAITLEDAMVDLIREWEESGAENRTNLYRDGKLVPMLTEAGAISAKAGTTSS</sequence>
<protein>
    <submittedName>
        <fullName evidence="1">Uncharacterized protein</fullName>
    </submittedName>
</protein>